<keyword evidence="12" id="KW-0472">Membrane</keyword>
<keyword evidence="6 13" id="KW-0479">Metal-binding</keyword>
<evidence type="ECO:0000256" key="3">
    <source>
        <dbReference type="ARBA" id="ARBA00004406"/>
    </source>
</evidence>
<keyword evidence="9 14" id="KW-0560">Oxidoreductase</keyword>
<evidence type="ECO:0000256" key="5">
    <source>
        <dbReference type="ARBA" id="ARBA00022617"/>
    </source>
</evidence>
<dbReference type="Gene3D" id="1.10.630.10">
    <property type="entry name" value="Cytochrome P450"/>
    <property type="match status" value="1"/>
</dbReference>
<dbReference type="InParanoid" id="A0A067QE34"/>
<dbReference type="GO" id="GO:0016705">
    <property type="term" value="F:oxidoreductase activity, acting on paired donors, with incorporation or reduction of molecular oxygen"/>
    <property type="evidence" value="ECO:0007669"/>
    <property type="project" value="InterPro"/>
</dbReference>
<dbReference type="SUPFAM" id="SSF48264">
    <property type="entry name" value="Cytochrome P450"/>
    <property type="match status" value="1"/>
</dbReference>
<organism evidence="15 16">
    <name type="scientific">Zootermopsis nevadensis</name>
    <name type="common">Dampwood termite</name>
    <dbReference type="NCBI Taxonomy" id="136037"/>
    <lineage>
        <taxon>Eukaryota</taxon>
        <taxon>Metazoa</taxon>
        <taxon>Ecdysozoa</taxon>
        <taxon>Arthropoda</taxon>
        <taxon>Hexapoda</taxon>
        <taxon>Insecta</taxon>
        <taxon>Pterygota</taxon>
        <taxon>Neoptera</taxon>
        <taxon>Polyneoptera</taxon>
        <taxon>Dictyoptera</taxon>
        <taxon>Blattodea</taxon>
        <taxon>Blattoidea</taxon>
        <taxon>Termitoidae</taxon>
        <taxon>Termopsidae</taxon>
        <taxon>Zootermopsis</taxon>
    </lineage>
</organism>
<evidence type="ECO:0000256" key="10">
    <source>
        <dbReference type="ARBA" id="ARBA00023004"/>
    </source>
</evidence>
<dbReference type="InterPro" id="IPR036396">
    <property type="entry name" value="Cyt_P450_sf"/>
</dbReference>
<evidence type="ECO:0000256" key="1">
    <source>
        <dbReference type="ARBA" id="ARBA00001971"/>
    </source>
</evidence>
<comment type="similarity">
    <text evidence="4 14">Belongs to the cytochrome P450 family.</text>
</comment>
<dbReference type="PANTHER" id="PTHR24292">
    <property type="entry name" value="CYTOCHROME P450"/>
    <property type="match status" value="1"/>
</dbReference>
<dbReference type="PROSITE" id="PS00086">
    <property type="entry name" value="CYTOCHROME_P450"/>
    <property type="match status" value="1"/>
</dbReference>
<gene>
    <name evidence="15" type="ORF">L798_00018</name>
</gene>
<dbReference type="GO" id="GO:0005789">
    <property type="term" value="C:endoplasmic reticulum membrane"/>
    <property type="evidence" value="ECO:0007669"/>
    <property type="project" value="UniProtKB-SubCell"/>
</dbReference>
<feature type="binding site" description="axial binding residue" evidence="13">
    <location>
        <position position="80"/>
    </location>
    <ligand>
        <name>heme</name>
        <dbReference type="ChEBI" id="CHEBI:30413"/>
    </ligand>
    <ligandPart>
        <name>Fe</name>
        <dbReference type="ChEBI" id="CHEBI:18248"/>
    </ligandPart>
</feature>
<keyword evidence="11 14" id="KW-0503">Monooxygenase</keyword>
<evidence type="ECO:0000256" key="13">
    <source>
        <dbReference type="PIRSR" id="PIRSR602401-1"/>
    </source>
</evidence>
<comment type="subcellular location">
    <subcellularLocation>
        <location evidence="3">Endoplasmic reticulum membrane</location>
        <topology evidence="3">Peripheral membrane protein</topology>
    </subcellularLocation>
    <subcellularLocation>
        <location evidence="2">Microsome membrane</location>
        <topology evidence="2">Peripheral membrane protein</topology>
    </subcellularLocation>
</comment>
<dbReference type="PRINTS" id="PR00463">
    <property type="entry name" value="EP450I"/>
</dbReference>
<evidence type="ECO:0000256" key="8">
    <source>
        <dbReference type="ARBA" id="ARBA00022848"/>
    </source>
</evidence>
<evidence type="ECO:0000256" key="7">
    <source>
        <dbReference type="ARBA" id="ARBA00022824"/>
    </source>
</evidence>
<keyword evidence="5 13" id="KW-0349">Heme</keyword>
<proteinExistence type="inferred from homology"/>
<dbReference type="GO" id="GO:0004497">
    <property type="term" value="F:monooxygenase activity"/>
    <property type="evidence" value="ECO:0007669"/>
    <property type="project" value="UniProtKB-KW"/>
</dbReference>
<dbReference type="GO" id="GO:0020037">
    <property type="term" value="F:heme binding"/>
    <property type="evidence" value="ECO:0007669"/>
    <property type="project" value="InterPro"/>
</dbReference>
<evidence type="ECO:0000313" key="15">
    <source>
        <dbReference type="EMBL" id="KDQ65318.1"/>
    </source>
</evidence>
<evidence type="ECO:0000256" key="6">
    <source>
        <dbReference type="ARBA" id="ARBA00022723"/>
    </source>
</evidence>
<evidence type="ECO:0000256" key="9">
    <source>
        <dbReference type="ARBA" id="ARBA00023002"/>
    </source>
</evidence>
<evidence type="ECO:0000313" key="16">
    <source>
        <dbReference type="Proteomes" id="UP000027135"/>
    </source>
</evidence>
<dbReference type="AlphaFoldDB" id="A0A067QE34"/>
<dbReference type="eggNOG" id="KOG0158">
    <property type="taxonomic scope" value="Eukaryota"/>
</dbReference>
<dbReference type="PANTHER" id="PTHR24292:SF54">
    <property type="entry name" value="CYP9F3-RELATED"/>
    <property type="match status" value="1"/>
</dbReference>
<keyword evidence="8" id="KW-0492">Microsome</keyword>
<protein>
    <submittedName>
        <fullName evidence="15">Cytochrome P450 9e2</fullName>
    </submittedName>
</protein>
<dbReference type="InterPro" id="IPR001128">
    <property type="entry name" value="Cyt_P450"/>
</dbReference>
<name>A0A067QE34_ZOONE</name>
<dbReference type="GO" id="GO:0005506">
    <property type="term" value="F:iron ion binding"/>
    <property type="evidence" value="ECO:0007669"/>
    <property type="project" value="InterPro"/>
</dbReference>
<sequence length="136" mass="15468">MFPPVVVGDRLCVKPYSLEADPPLEFQPGDRIFIPIYGLHHDADYFPDPERFDPERFSDANKPKVNPLAYLPFGSGPRSCIGKSSGFWYPRSGRGLGRLTTKNLSQDIRYLLNTKHECQPLGHGVRRFEGTYRLLS</sequence>
<evidence type="ECO:0000256" key="11">
    <source>
        <dbReference type="ARBA" id="ARBA00023033"/>
    </source>
</evidence>
<evidence type="ECO:0000256" key="4">
    <source>
        <dbReference type="ARBA" id="ARBA00010617"/>
    </source>
</evidence>
<accession>A0A067QE34</accession>
<dbReference type="Proteomes" id="UP000027135">
    <property type="component" value="Unassembled WGS sequence"/>
</dbReference>
<keyword evidence="16" id="KW-1185">Reference proteome</keyword>
<dbReference type="STRING" id="136037.A0A067QE34"/>
<dbReference type="InterPro" id="IPR017972">
    <property type="entry name" value="Cyt_P450_CS"/>
</dbReference>
<evidence type="ECO:0000256" key="12">
    <source>
        <dbReference type="ARBA" id="ARBA00023136"/>
    </source>
</evidence>
<dbReference type="EMBL" id="KK891514">
    <property type="protein sequence ID" value="KDQ65318.1"/>
    <property type="molecule type" value="Genomic_DNA"/>
</dbReference>
<dbReference type="Pfam" id="PF00067">
    <property type="entry name" value="p450"/>
    <property type="match status" value="1"/>
</dbReference>
<keyword evidence="10 13" id="KW-0408">Iron</keyword>
<evidence type="ECO:0000256" key="2">
    <source>
        <dbReference type="ARBA" id="ARBA00004174"/>
    </source>
</evidence>
<comment type="cofactor">
    <cofactor evidence="1 13">
        <name>heme</name>
        <dbReference type="ChEBI" id="CHEBI:30413"/>
    </cofactor>
</comment>
<dbReference type="InterPro" id="IPR050476">
    <property type="entry name" value="Insect_CytP450_Detox"/>
</dbReference>
<dbReference type="InterPro" id="IPR002401">
    <property type="entry name" value="Cyt_P450_E_grp-I"/>
</dbReference>
<keyword evidence="7" id="KW-0256">Endoplasmic reticulum</keyword>
<evidence type="ECO:0000256" key="14">
    <source>
        <dbReference type="RuleBase" id="RU000461"/>
    </source>
</evidence>
<reference evidence="15 16" key="1">
    <citation type="journal article" date="2014" name="Nat. Commun.">
        <title>Molecular traces of alternative social organization in a termite genome.</title>
        <authorList>
            <person name="Terrapon N."/>
            <person name="Li C."/>
            <person name="Robertson H.M."/>
            <person name="Ji L."/>
            <person name="Meng X."/>
            <person name="Booth W."/>
            <person name="Chen Z."/>
            <person name="Childers C.P."/>
            <person name="Glastad K.M."/>
            <person name="Gokhale K."/>
            <person name="Gowin J."/>
            <person name="Gronenberg W."/>
            <person name="Hermansen R.A."/>
            <person name="Hu H."/>
            <person name="Hunt B.G."/>
            <person name="Huylmans A.K."/>
            <person name="Khalil S.M."/>
            <person name="Mitchell R.D."/>
            <person name="Munoz-Torres M.C."/>
            <person name="Mustard J.A."/>
            <person name="Pan H."/>
            <person name="Reese J.T."/>
            <person name="Scharf M.E."/>
            <person name="Sun F."/>
            <person name="Vogel H."/>
            <person name="Xiao J."/>
            <person name="Yang W."/>
            <person name="Yang Z."/>
            <person name="Yang Z."/>
            <person name="Zhou J."/>
            <person name="Zhu J."/>
            <person name="Brent C.S."/>
            <person name="Elsik C.G."/>
            <person name="Goodisman M.A."/>
            <person name="Liberles D.A."/>
            <person name="Roe R.M."/>
            <person name="Vargo E.L."/>
            <person name="Vilcinskas A."/>
            <person name="Wang J."/>
            <person name="Bornberg-Bauer E."/>
            <person name="Korb J."/>
            <person name="Zhang G."/>
            <person name="Liebig J."/>
        </authorList>
    </citation>
    <scope>NUCLEOTIDE SEQUENCE [LARGE SCALE GENOMIC DNA]</scope>
    <source>
        <tissue evidence="15">Whole organism</tissue>
    </source>
</reference>